<feature type="compositionally biased region" description="Basic and acidic residues" evidence="1">
    <location>
        <begin position="484"/>
        <end position="500"/>
    </location>
</feature>
<proteinExistence type="predicted"/>
<dbReference type="OrthoDB" id="9146762at2"/>
<dbReference type="AlphaFoldDB" id="A0A5P8NYB3"/>
<keyword evidence="3" id="KW-1185">Reference proteome</keyword>
<organism evidence="2 3">
    <name type="scientific">Sulfurimonas lithotrophica</name>
    <dbReference type="NCBI Taxonomy" id="2590022"/>
    <lineage>
        <taxon>Bacteria</taxon>
        <taxon>Pseudomonadati</taxon>
        <taxon>Campylobacterota</taxon>
        <taxon>Epsilonproteobacteria</taxon>
        <taxon>Campylobacterales</taxon>
        <taxon>Sulfurimonadaceae</taxon>
        <taxon>Sulfurimonas</taxon>
    </lineage>
</organism>
<dbReference type="Proteomes" id="UP000326944">
    <property type="component" value="Chromosome"/>
</dbReference>
<name>A0A5P8NYB3_9BACT</name>
<evidence type="ECO:0000256" key="1">
    <source>
        <dbReference type="SAM" id="MobiDB-lite"/>
    </source>
</evidence>
<dbReference type="SUPFAM" id="SSF55874">
    <property type="entry name" value="ATPase domain of HSP90 chaperone/DNA topoisomerase II/histidine kinase"/>
    <property type="match status" value="1"/>
</dbReference>
<feature type="region of interest" description="Disordered" evidence="1">
    <location>
        <begin position="481"/>
        <end position="516"/>
    </location>
</feature>
<evidence type="ECO:0000313" key="3">
    <source>
        <dbReference type="Proteomes" id="UP000326944"/>
    </source>
</evidence>
<accession>A0A5P8NYB3</accession>
<dbReference type="InterPro" id="IPR036890">
    <property type="entry name" value="HATPase_C_sf"/>
</dbReference>
<dbReference type="Gene3D" id="3.30.565.10">
    <property type="entry name" value="Histidine kinase-like ATPase, C-terminal domain"/>
    <property type="match status" value="1"/>
</dbReference>
<dbReference type="RefSeq" id="WP_152306343.1">
    <property type="nucleotide sequence ID" value="NZ_CP043617.1"/>
</dbReference>
<protein>
    <submittedName>
        <fullName evidence="2">Uncharacterized protein</fullName>
    </submittedName>
</protein>
<reference evidence="2 3" key="1">
    <citation type="submission" date="2019-09" db="EMBL/GenBank/DDBJ databases">
        <title>Sulfurimonas gotlandica sp. nov., a chemoautotrophic and psychrotolerant epsilonproteobacterium isolated from a pelagic redoxcline, and an emended description of the genus Sulfurimonas.</title>
        <authorList>
            <person name="Wang S."/>
            <person name="Jiang L."/>
            <person name="Shao S."/>
        </authorList>
    </citation>
    <scope>NUCLEOTIDE SEQUENCE [LARGE SCALE GENOMIC DNA]</scope>
    <source>
        <strain evidence="2 3">GYSZ_1</strain>
    </source>
</reference>
<evidence type="ECO:0000313" key="2">
    <source>
        <dbReference type="EMBL" id="QFR48400.1"/>
    </source>
</evidence>
<gene>
    <name evidence="2" type="ORF">FJR48_01145</name>
</gene>
<dbReference type="EMBL" id="CP043617">
    <property type="protein sequence ID" value="QFR48400.1"/>
    <property type="molecule type" value="Genomic_DNA"/>
</dbReference>
<sequence length="619" mass="68759">MDSGKLIFSRADSQSGLTNASISASNDKDASVIIRELLQNSFDSAIDDAKKKEAQVKIVIDTINKSEIPGISEYNDAIEAIEKEELSSQEENILSAIQEELSKDTIPIMYVIDNGIGFNQETLVSILSDGISKKSDPMNSGGSYGNGHFSAFNISNLRYVLYGGKSDDGQIICSGQALLRTHRNDGTLKNGAGFLRTEDEPIIEENDIFLKDGLIPNIISKELSHLEGSGAVVAMVGFNFFGKENPEKEAILNLMSSSIIRNFFVAISEKHLKVDIVWDDDLVSINEDSLERIFHETKNEKSNPIYQTSERFYKLLYKGHQQLIATKEGDVKVYYLESDTNTKLALCRNGMWINDSIPTPLNVGSFSGNKPFSALILPQRDTELSALIKGAEGNLHMDLKLNRFPNDKSGKEKRKRLQSALEEVKSFLMSIIDKNDSDSFDVSIPELSIPMIGDAKAKRKNERKAPKVTKVKAKKIAVDGGSGKVEDGKGVKEKSQEKRRVGNPFDGVGKMGTRHNPKKQQAYVKFTMDKNATNLLLSLRLDDGTDPTCDTYSMSERLIIKDTYCNGKKCQVINNDTVDVGKVDRGEYLDLVIDYETNIKGNYSIDYEFLNSALKKDSK</sequence>
<dbReference type="KEGG" id="sulg:FJR48_01145"/>